<accession>A0A2T0Q5S5</accession>
<evidence type="ECO:0000256" key="2">
    <source>
        <dbReference type="ARBA" id="ARBA00023125"/>
    </source>
</evidence>
<dbReference type="GO" id="GO:0045892">
    <property type="term" value="P:negative regulation of DNA-templated transcription"/>
    <property type="evidence" value="ECO:0007669"/>
    <property type="project" value="TreeGrafter"/>
</dbReference>
<dbReference type="Gene3D" id="3.40.1410.10">
    <property type="entry name" value="Chorismate lyase-like"/>
    <property type="match status" value="1"/>
</dbReference>
<protein>
    <submittedName>
        <fullName evidence="5">GntR family transcriptional regulator</fullName>
    </submittedName>
</protein>
<dbReference type="SMART" id="SM00345">
    <property type="entry name" value="HTH_GNTR"/>
    <property type="match status" value="1"/>
</dbReference>
<keyword evidence="3" id="KW-0804">Transcription</keyword>
<evidence type="ECO:0000259" key="4">
    <source>
        <dbReference type="PROSITE" id="PS50949"/>
    </source>
</evidence>
<dbReference type="Proteomes" id="UP000237846">
    <property type="component" value="Unassembled WGS sequence"/>
</dbReference>
<dbReference type="InterPro" id="IPR011663">
    <property type="entry name" value="UTRA"/>
</dbReference>
<dbReference type="InterPro" id="IPR036390">
    <property type="entry name" value="WH_DNA-bd_sf"/>
</dbReference>
<feature type="domain" description="HTH gntR-type" evidence="4">
    <location>
        <begin position="4"/>
        <end position="72"/>
    </location>
</feature>
<gene>
    <name evidence="5" type="ORF">CLV72_104700</name>
</gene>
<dbReference type="Pfam" id="PF00392">
    <property type="entry name" value="GntR"/>
    <property type="match status" value="1"/>
</dbReference>
<dbReference type="OrthoDB" id="120836at2"/>
<name>A0A2T0Q5S5_9ACTN</name>
<evidence type="ECO:0000256" key="1">
    <source>
        <dbReference type="ARBA" id="ARBA00023015"/>
    </source>
</evidence>
<dbReference type="SUPFAM" id="SSF46785">
    <property type="entry name" value="Winged helix' DNA-binding domain"/>
    <property type="match status" value="1"/>
</dbReference>
<dbReference type="InterPro" id="IPR028978">
    <property type="entry name" value="Chorismate_lyase_/UTRA_dom_sf"/>
</dbReference>
<dbReference type="GO" id="GO:0003700">
    <property type="term" value="F:DNA-binding transcription factor activity"/>
    <property type="evidence" value="ECO:0007669"/>
    <property type="project" value="InterPro"/>
</dbReference>
<dbReference type="PANTHER" id="PTHR44846">
    <property type="entry name" value="MANNOSYL-D-GLYCERATE TRANSPORT/METABOLISM SYSTEM REPRESSOR MNGR-RELATED"/>
    <property type="match status" value="1"/>
</dbReference>
<dbReference type="Gene3D" id="1.10.10.10">
    <property type="entry name" value="Winged helix-like DNA-binding domain superfamily/Winged helix DNA-binding domain"/>
    <property type="match status" value="1"/>
</dbReference>
<dbReference type="CDD" id="cd07377">
    <property type="entry name" value="WHTH_GntR"/>
    <property type="match status" value="1"/>
</dbReference>
<dbReference type="SUPFAM" id="SSF64288">
    <property type="entry name" value="Chorismate lyase-like"/>
    <property type="match status" value="1"/>
</dbReference>
<evidence type="ECO:0000256" key="3">
    <source>
        <dbReference type="ARBA" id="ARBA00023163"/>
    </source>
</evidence>
<dbReference type="AlphaFoldDB" id="A0A2T0Q5S5"/>
<dbReference type="EMBL" id="PVZC01000004">
    <property type="protein sequence ID" value="PRX99120.1"/>
    <property type="molecule type" value="Genomic_DNA"/>
</dbReference>
<keyword evidence="6" id="KW-1185">Reference proteome</keyword>
<dbReference type="GO" id="GO:0003677">
    <property type="term" value="F:DNA binding"/>
    <property type="evidence" value="ECO:0007669"/>
    <property type="project" value="UniProtKB-KW"/>
</dbReference>
<sequence>MVERDAYLRIADELRAQILDGTLQPGARLPSNAQLQREYGVSEITARKSISTLVGEGLVRTRRGGGTTVRTLPTVRRIAGDRYRVDAAATPERPETSFTRDHGIGWSDYRLDREFAEVTRPQVAELFGVPPDEVLLERRFTFYAGDAASQLSRSWLLLSMVADTPVADPANEPWPGGNLAQFRSLGITVTRVEESISSRMPYPAETEFLDIPPGVPVFVVTRRMLAGERVVEVAEITIPADRAVLDYSIDL</sequence>
<dbReference type="InterPro" id="IPR036388">
    <property type="entry name" value="WH-like_DNA-bd_sf"/>
</dbReference>
<evidence type="ECO:0000313" key="6">
    <source>
        <dbReference type="Proteomes" id="UP000237846"/>
    </source>
</evidence>
<comment type="caution">
    <text evidence="5">The sequence shown here is derived from an EMBL/GenBank/DDBJ whole genome shotgun (WGS) entry which is preliminary data.</text>
</comment>
<keyword evidence="2" id="KW-0238">DNA-binding</keyword>
<dbReference type="RefSeq" id="WP_106246901.1">
    <property type="nucleotide sequence ID" value="NZ_PVZC01000004.1"/>
</dbReference>
<dbReference type="PRINTS" id="PR00035">
    <property type="entry name" value="HTHGNTR"/>
</dbReference>
<dbReference type="PANTHER" id="PTHR44846:SF17">
    <property type="entry name" value="GNTR-FAMILY TRANSCRIPTIONAL REGULATOR"/>
    <property type="match status" value="1"/>
</dbReference>
<dbReference type="InterPro" id="IPR000524">
    <property type="entry name" value="Tscrpt_reg_HTH_GntR"/>
</dbReference>
<organism evidence="5 6">
    <name type="scientific">Allonocardiopsis opalescens</name>
    <dbReference type="NCBI Taxonomy" id="1144618"/>
    <lineage>
        <taxon>Bacteria</taxon>
        <taxon>Bacillati</taxon>
        <taxon>Actinomycetota</taxon>
        <taxon>Actinomycetes</taxon>
        <taxon>Streptosporangiales</taxon>
        <taxon>Allonocardiopsis</taxon>
    </lineage>
</organism>
<dbReference type="InterPro" id="IPR050679">
    <property type="entry name" value="Bact_HTH_transcr_reg"/>
</dbReference>
<reference evidence="5 6" key="1">
    <citation type="submission" date="2018-03" db="EMBL/GenBank/DDBJ databases">
        <title>Genomic Encyclopedia of Archaeal and Bacterial Type Strains, Phase II (KMG-II): from individual species to whole genera.</title>
        <authorList>
            <person name="Goeker M."/>
        </authorList>
    </citation>
    <scope>NUCLEOTIDE SEQUENCE [LARGE SCALE GENOMIC DNA]</scope>
    <source>
        <strain evidence="5 6">DSM 45601</strain>
    </source>
</reference>
<evidence type="ECO:0000313" key="5">
    <source>
        <dbReference type="EMBL" id="PRX99120.1"/>
    </source>
</evidence>
<dbReference type="PROSITE" id="PS50949">
    <property type="entry name" value="HTH_GNTR"/>
    <property type="match status" value="1"/>
</dbReference>
<proteinExistence type="predicted"/>
<dbReference type="SMART" id="SM00866">
    <property type="entry name" value="UTRA"/>
    <property type="match status" value="1"/>
</dbReference>
<keyword evidence="1" id="KW-0805">Transcription regulation</keyword>
<dbReference type="Pfam" id="PF07702">
    <property type="entry name" value="UTRA"/>
    <property type="match status" value="1"/>
</dbReference>